<comment type="caution">
    <text evidence="1">The sequence shown here is derived from an EMBL/GenBank/DDBJ whole genome shotgun (WGS) entry which is preliminary data.</text>
</comment>
<accession>A0A8H4QQG9</accession>
<reference evidence="1 2" key="1">
    <citation type="submission" date="2019-12" db="EMBL/GenBank/DDBJ databases">
        <authorList>
            <person name="Floudas D."/>
            <person name="Bentzer J."/>
            <person name="Ahren D."/>
            <person name="Johansson T."/>
            <person name="Persson P."/>
            <person name="Tunlid A."/>
        </authorList>
    </citation>
    <scope>NUCLEOTIDE SEQUENCE [LARGE SCALE GENOMIC DNA]</scope>
    <source>
        <strain evidence="1 2">CBS 102.39</strain>
    </source>
</reference>
<dbReference type="AlphaFoldDB" id="A0A8H4QQG9"/>
<dbReference type="Proteomes" id="UP000521872">
    <property type="component" value="Unassembled WGS sequence"/>
</dbReference>
<proteinExistence type="predicted"/>
<name>A0A8H4QQG9_9AGAR</name>
<sequence>MAQPYITPQELQRQFASKEASREAGDFFKLEALPGVPLSEIPLLAPDAQYQLSKDAPPPQPTAQAIVHNTFDKERDEWFNGKDIVFYLPRMAMFTGQPSLGIVFACNGKPGPHIKDILRDRKNEKKVVVIDGSEKPAFPMTSWSRIRMLIDWPGIERKSQSIKCTEGSGFYTRGEVAFQVAQRVTSMMYEYRTGANRCVQIINSETRRWDIRKVPFRRLRLLALNYYRNVWVPIIALDIPKEEQKLFFDDFFQFLIYRPTTRQDTYHGVSPVILSSVIKTIQVHRITIQDSGNSYLKVVRA</sequence>
<gene>
    <name evidence="1" type="ORF">D9613_003457</name>
</gene>
<dbReference type="EMBL" id="JAACJL010000044">
    <property type="protein sequence ID" value="KAF4615114.1"/>
    <property type="molecule type" value="Genomic_DNA"/>
</dbReference>
<evidence type="ECO:0000313" key="2">
    <source>
        <dbReference type="Proteomes" id="UP000521872"/>
    </source>
</evidence>
<protein>
    <submittedName>
        <fullName evidence="1">Uncharacterized protein</fullName>
    </submittedName>
</protein>
<keyword evidence="2" id="KW-1185">Reference proteome</keyword>
<organism evidence="1 2">
    <name type="scientific">Agrocybe pediades</name>
    <dbReference type="NCBI Taxonomy" id="84607"/>
    <lineage>
        <taxon>Eukaryota</taxon>
        <taxon>Fungi</taxon>
        <taxon>Dikarya</taxon>
        <taxon>Basidiomycota</taxon>
        <taxon>Agaricomycotina</taxon>
        <taxon>Agaricomycetes</taxon>
        <taxon>Agaricomycetidae</taxon>
        <taxon>Agaricales</taxon>
        <taxon>Agaricineae</taxon>
        <taxon>Strophariaceae</taxon>
        <taxon>Agrocybe</taxon>
    </lineage>
</organism>
<evidence type="ECO:0000313" key="1">
    <source>
        <dbReference type="EMBL" id="KAF4615114.1"/>
    </source>
</evidence>